<dbReference type="InterPro" id="IPR028087">
    <property type="entry name" value="Tad_N"/>
</dbReference>
<sequence length="106" mass="10255">MLAAFLIAVLLATTVAVLSLGSVLVARHRAAAAADLAALAAAQSLPAGREQACRQAAALAAAMTVAVVGCDVDGLDVVVTVEVAVRFANGPLGPARAGARAGPPSG</sequence>
<dbReference type="NCBIfam" id="TIGR03816">
    <property type="entry name" value="tadE_like_DECH"/>
    <property type="match status" value="1"/>
</dbReference>
<organism evidence="2 3">
    <name type="scientific">Mycolicibacterium komossense</name>
    <dbReference type="NCBI Taxonomy" id="1779"/>
    <lineage>
        <taxon>Bacteria</taxon>
        <taxon>Bacillati</taxon>
        <taxon>Actinomycetota</taxon>
        <taxon>Actinomycetes</taxon>
        <taxon>Mycobacteriales</taxon>
        <taxon>Mycobacteriaceae</taxon>
        <taxon>Mycolicibacterium</taxon>
    </lineage>
</organism>
<dbReference type="InterPro" id="IPR021202">
    <property type="entry name" value="Rv3654c-like"/>
</dbReference>
<gene>
    <name evidence="2" type="ORF">H7J73_31070</name>
</gene>
<dbReference type="RefSeq" id="WP_264071742.1">
    <property type="nucleotide sequence ID" value="NZ_JACKTY010000050.1"/>
</dbReference>
<name>A0ABT3CLN9_9MYCO</name>
<evidence type="ECO:0000259" key="1">
    <source>
        <dbReference type="Pfam" id="PF13400"/>
    </source>
</evidence>
<proteinExistence type="predicted"/>
<accession>A0ABT3CLN9</accession>
<keyword evidence="3" id="KW-1185">Reference proteome</keyword>
<comment type="caution">
    <text evidence="2">The sequence shown here is derived from an EMBL/GenBank/DDBJ whole genome shotgun (WGS) entry which is preliminary data.</text>
</comment>
<dbReference type="EMBL" id="JACKTY010000050">
    <property type="protein sequence ID" value="MCV7230459.1"/>
    <property type="molecule type" value="Genomic_DNA"/>
</dbReference>
<reference evidence="2 3" key="1">
    <citation type="journal article" date="2022" name="BMC Genomics">
        <title>Comparative genome analysis of mycobacteria focusing on tRNA and non-coding RNA.</title>
        <authorList>
            <person name="Behra P.R.K."/>
            <person name="Pettersson B.M.F."/>
            <person name="Ramesh M."/>
            <person name="Das S."/>
            <person name="Dasgupta S."/>
            <person name="Kirsebom L.A."/>
        </authorList>
    </citation>
    <scope>NUCLEOTIDE SEQUENCE [LARGE SCALE GENOMIC DNA]</scope>
    <source>
        <strain evidence="2 3">DSM 44078</strain>
    </source>
</reference>
<dbReference type="Pfam" id="PF13400">
    <property type="entry name" value="Tad"/>
    <property type="match status" value="1"/>
</dbReference>
<evidence type="ECO:0000313" key="3">
    <source>
        <dbReference type="Proteomes" id="UP001526201"/>
    </source>
</evidence>
<protein>
    <submittedName>
        <fullName evidence="2">Flp pilus-assembly TadE/G-like family protein</fullName>
    </submittedName>
</protein>
<evidence type="ECO:0000313" key="2">
    <source>
        <dbReference type="EMBL" id="MCV7230459.1"/>
    </source>
</evidence>
<feature type="domain" description="Putative Flp pilus-assembly TadG-like N-terminal" evidence="1">
    <location>
        <begin position="1"/>
        <end position="43"/>
    </location>
</feature>
<dbReference type="Proteomes" id="UP001526201">
    <property type="component" value="Unassembled WGS sequence"/>
</dbReference>